<keyword evidence="3" id="KW-1185">Reference proteome</keyword>
<evidence type="ECO:0000256" key="1">
    <source>
        <dbReference type="SAM" id="SignalP"/>
    </source>
</evidence>
<evidence type="ECO:0008006" key="4">
    <source>
        <dbReference type="Google" id="ProtNLM"/>
    </source>
</evidence>
<proteinExistence type="predicted"/>
<gene>
    <name evidence="2" type="ORF">SAMN04487907_101673</name>
</gene>
<feature type="chain" id="PRO_5011486717" description="Lipocalin-like domain-containing protein" evidence="1">
    <location>
        <begin position="20"/>
        <end position="132"/>
    </location>
</feature>
<dbReference type="RefSeq" id="WP_092539955.1">
    <property type="nucleotide sequence ID" value="NZ_FOKV01000001.1"/>
</dbReference>
<evidence type="ECO:0000313" key="2">
    <source>
        <dbReference type="EMBL" id="SFB79524.1"/>
    </source>
</evidence>
<dbReference type="EMBL" id="FOKV01000001">
    <property type="protein sequence ID" value="SFB79524.1"/>
    <property type="molecule type" value="Genomic_DNA"/>
</dbReference>
<organism evidence="2 3">
    <name type="scientific">Zunongwangia mangrovi</name>
    <dbReference type="NCBI Taxonomy" id="1334022"/>
    <lineage>
        <taxon>Bacteria</taxon>
        <taxon>Pseudomonadati</taxon>
        <taxon>Bacteroidota</taxon>
        <taxon>Flavobacteriia</taxon>
        <taxon>Flavobacteriales</taxon>
        <taxon>Flavobacteriaceae</taxon>
        <taxon>Zunongwangia</taxon>
    </lineage>
</organism>
<dbReference type="OrthoDB" id="1448841at2"/>
<accession>A0A1I1DXH6</accession>
<protein>
    <recommendedName>
        <fullName evidence="4">Lipocalin-like domain-containing protein</fullName>
    </recommendedName>
</protein>
<sequence>MKLKLCLVLAVFCSFFMRAQNLEGSWKWTSPDGSQQFKIELEQINEKEYRGSHCAIFDNGERIDCNSDQDTFSIVMLEITKDNFAGTIESSYERSQGKIRMQYHDQEDLLHFKLTKNPSGIFYLPPEAILTR</sequence>
<dbReference type="STRING" id="1334022.SAMN04487907_101673"/>
<reference evidence="3" key="1">
    <citation type="submission" date="2016-10" db="EMBL/GenBank/DDBJ databases">
        <authorList>
            <person name="Varghese N."/>
            <person name="Submissions S."/>
        </authorList>
    </citation>
    <scope>NUCLEOTIDE SEQUENCE [LARGE SCALE GENOMIC DNA]</scope>
    <source>
        <strain evidence="3">DSM 24499</strain>
    </source>
</reference>
<dbReference type="AlphaFoldDB" id="A0A1I1DXH6"/>
<keyword evidence="1" id="KW-0732">Signal</keyword>
<evidence type="ECO:0000313" key="3">
    <source>
        <dbReference type="Proteomes" id="UP000199438"/>
    </source>
</evidence>
<name>A0A1I1DXH6_9FLAO</name>
<feature type="signal peptide" evidence="1">
    <location>
        <begin position="1"/>
        <end position="19"/>
    </location>
</feature>
<dbReference type="Proteomes" id="UP000199438">
    <property type="component" value="Unassembled WGS sequence"/>
</dbReference>